<keyword evidence="7" id="KW-0057">Aromatic amino acid biosynthesis</keyword>
<evidence type="ECO:0000259" key="9">
    <source>
        <dbReference type="Pfam" id="PF00218"/>
    </source>
</evidence>
<reference evidence="10" key="1">
    <citation type="submission" date="2013-08" db="EMBL/GenBank/DDBJ databases">
        <authorList>
            <person name="Mendez C."/>
            <person name="Richter M."/>
            <person name="Ferrer M."/>
            <person name="Sanchez J."/>
        </authorList>
    </citation>
    <scope>NUCLEOTIDE SEQUENCE</scope>
</reference>
<dbReference type="EMBL" id="AUZY01002846">
    <property type="protein sequence ID" value="EQD71274.1"/>
    <property type="molecule type" value="Genomic_DNA"/>
</dbReference>
<evidence type="ECO:0000256" key="8">
    <source>
        <dbReference type="ARBA" id="ARBA00023239"/>
    </source>
</evidence>
<proteinExistence type="predicted"/>
<keyword evidence="10" id="KW-0328">Glycosyltransferase</keyword>
<dbReference type="GO" id="GO:0004640">
    <property type="term" value="F:phosphoribosylanthranilate isomerase activity"/>
    <property type="evidence" value="ECO:0007669"/>
    <property type="project" value="TreeGrafter"/>
</dbReference>
<organism evidence="10">
    <name type="scientific">mine drainage metagenome</name>
    <dbReference type="NCBI Taxonomy" id="410659"/>
    <lineage>
        <taxon>unclassified sequences</taxon>
        <taxon>metagenomes</taxon>
        <taxon>ecological metagenomes</taxon>
    </lineage>
</organism>
<dbReference type="EC" id="4.1.1.48" evidence="3"/>
<protein>
    <recommendedName>
        <fullName evidence="3">indole-3-glycerol-phosphate synthase</fullName>
        <ecNumber evidence="3">4.1.1.48</ecNumber>
    </recommendedName>
</protein>
<evidence type="ECO:0000256" key="1">
    <source>
        <dbReference type="ARBA" id="ARBA00001633"/>
    </source>
</evidence>
<dbReference type="SUPFAM" id="SSF51366">
    <property type="entry name" value="Ribulose-phoshate binding barrel"/>
    <property type="match status" value="1"/>
</dbReference>
<evidence type="ECO:0000256" key="3">
    <source>
        <dbReference type="ARBA" id="ARBA00012362"/>
    </source>
</evidence>
<dbReference type="GO" id="GO:0000162">
    <property type="term" value="P:L-tryptophan biosynthetic process"/>
    <property type="evidence" value="ECO:0007669"/>
    <property type="project" value="UniProtKB-UniPathway"/>
</dbReference>
<evidence type="ECO:0000256" key="4">
    <source>
        <dbReference type="ARBA" id="ARBA00022605"/>
    </source>
</evidence>
<keyword evidence="5" id="KW-0210">Decarboxylase</keyword>
<dbReference type="PANTHER" id="PTHR22854:SF2">
    <property type="entry name" value="INDOLE-3-GLYCEROL-PHOSPHATE SYNTHASE"/>
    <property type="match status" value="1"/>
</dbReference>
<gene>
    <name evidence="10" type="ORF">B1B_04557</name>
</gene>
<dbReference type="AlphaFoldDB" id="T1CS06"/>
<dbReference type="GO" id="GO:0016757">
    <property type="term" value="F:glycosyltransferase activity"/>
    <property type="evidence" value="ECO:0007669"/>
    <property type="project" value="UniProtKB-KW"/>
</dbReference>
<keyword evidence="8" id="KW-0456">Lyase</keyword>
<dbReference type="UniPathway" id="UPA00035">
    <property type="reaction ID" value="UER00043"/>
</dbReference>
<keyword evidence="4" id="KW-0028">Amino-acid biosynthesis</keyword>
<keyword evidence="10" id="KW-0808">Transferase</keyword>
<comment type="caution">
    <text evidence="10">The sequence shown here is derived from an EMBL/GenBank/DDBJ whole genome shotgun (WGS) entry which is preliminary data.</text>
</comment>
<dbReference type="InterPro" id="IPR045186">
    <property type="entry name" value="Indole-3-glycerol_P_synth"/>
</dbReference>
<dbReference type="InterPro" id="IPR011060">
    <property type="entry name" value="RibuloseP-bd_barrel"/>
</dbReference>
<evidence type="ECO:0000256" key="6">
    <source>
        <dbReference type="ARBA" id="ARBA00022822"/>
    </source>
</evidence>
<accession>T1CS06</accession>
<comment type="pathway">
    <text evidence="2">Amino-acid biosynthesis; L-tryptophan biosynthesis; L-tryptophan from chorismate: step 4/5.</text>
</comment>
<name>T1CS06_9ZZZZ</name>
<comment type="catalytic activity">
    <reaction evidence="1">
        <text>1-(2-carboxyphenylamino)-1-deoxy-D-ribulose 5-phosphate + H(+) = (1S,2R)-1-C-(indol-3-yl)glycerol 3-phosphate + CO2 + H2O</text>
        <dbReference type="Rhea" id="RHEA:23476"/>
        <dbReference type="ChEBI" id="CHEBI:15377"/>
        <dbReference type="ChEBI" id="CHEBI:15378"/>
        <dbReference type="ChEBI" id="CHEBI:16526"/>
        <dbReference type="ChEBI" id="CHEBI:58613"/>
        <dbReference type="ChEBI" id="CHEBI:58866"/>
        <dbReference type="EC" id="4.1.1.48"/>
    </reaction>
</comment>
<keyword evidence="6" id="KW-0822">Tryptophan biosynthesis</keyword>
<feature type="domain" description="Indole-3-glycerol phosphate synthase" evidence="9">
    <location>
        <begin position="1"/>
        <end position="139"/>
    </location>
</feature>
<dbReference type="InterPro" id="IPR013798">
    <property type="entry name" value="Indole-3-glycerol_P_synth_dom"/>
</dbReference>
<evidence type="ECO:0000256" key="2">
    <source>
        <dbReference type="ARBA" id="ARBA00004696"/>
    </source>
</evidence>
<evidence type="ECO:0000313" key="10">
    <source>
        <dbReference type="EMBL" id="EQD71274.1"/>
    </source>
</evidence>
<sequence length="152" mass="16280">MIDPIQIDAARRAGAAAILLLARLETERRLSHSLAQLAERAHEGGLEVLLEFHGPDELEVADHVPADVYGINLRDLDSLRFRPDVAAQTFVHAQGLRPLIGMSGIEGPEDAARLRTWGADGVLVGSALARARDPEGFVAGLCRVGSMRRGGS</sequence>
<evidence type="ECO:0000256" key="7">
    <source>
        <dbReference type="ARBA" id="ARBA00023141"/>
    </source>
</evidence>
<dbReference type="Pfam" id="PF00218">
    <property type="entry name" value="IGPS"/>
    <property type="match status" value="1"/>
</dbReference>
<reference evidence="10" key="2">
    <citation type="journal article" date="2014" name="ISME J.">
        <title>Microbial stratification in low pH oxic and suboxic macroscopic growths along an acid mine drainage.</title>
        <authorList>
            <person name="Mendez-Garcia C."/>
            <person name="Mesa V."/>
            <person name="Sprenger R.R."/>
            <person name="Richter M."/>
            <person name="Diez M.S."/>
            <person name="Solano J."/>
            <person name="Bargiela R."/>
            <person name="Golyshina O.V."/>
            <person name="Manteca A."/>
            <person name="Ramos J.L."/>
            <person name="Gallego J.R."/>
            <person name="Llorente I."/>
            <person name="Martins Dos Santos V.A."/>
            <person name="Jensen O.N."/>
            <person name="Pelaez A.I."/>
            <person name="Sanchez J."/>
            <person name="Ferrer M."/>
        </authorList>
    </citation>
    <scope>NUCLEOTIDE SEQUENCE</scope>
</reference>
<dbReference type="GO" id="GO:0004425">
    <property type="term" value="F:indole-3-glycerol-phosphate synthase activity"/>
    <property type="evidence" value="ECO:0007669"/>
    <property type="project" value="UniProtKB-EC"/>
</dbReference>
<dbReference type="Gene3D" id="3.20.20.70">
    <property type="entry name" value="Aldolase class I"/>
    <property type="match status" value="1"/>
</dbReference>
<dbReference type="PANTHER" id="PTHR22854">
    <property type="entry name" value="TRYPTOPHAN BIOSYNTHESIS PROTEIN"/>
    <property type="match status" value="1"/>
</dbReference>
<evidence type="ECO:0000256" key="5">
    <source>
        <dbReference type="ARBA" id="ARBA00022793"/>
    </source>
</evidence>
<dbReference type="InterPro" id="IPR013785">
    <property type="entry name" value="Aldolase_TIM"/>
</dbReference>